<evidence type="ECO:0000313" key="4">
    <source>
        <dbReference type="Proteomes" id="UP000063699"/>
    </source>
</evidence>
<dbReference type="Proteomes" id="UP000063699">
    <property type="component" value="Chromosome"/>
</dbReference>
<evidence type="ECO:0000256" key="1">
    <source>
        <dbReference type="SAM" id="SignalP"/>
    </source>
</evidence>
<feature type="signal peptide" evidence="1">
    <location>
        <begin position="1"/>
        <end position="20"/>
    </location>
</feature>
<dbReference type="KEGG" id="kphy:AOZ06_48200"/>
<gene>
    <name evidence="3" type="ORF">AOZ06_48200</name>
</gene>
<reference evidence="3 4" key="1">
    <citation type="submission" date="2015-07" db="EMBL/GenBank/DDBJ databases">
        <title>Genome sequencing of Kibdelosporangium phytohabitans.</title>
        <authorList>
            <person name="Qin S."/>
            <person name="Xing K."/>
        </authorList>
    </citation>
    <scope>NUCLEOTIDE SEQUENCE [LARGE SCALE GENOMIC DNA]</scope>
    <source>
        <strain evidence="3 4">KLBMP1111</strain>
    </source>
</reference>
<accession>A0A0N9IEJ7</accession>
<organism evidence="3 4">
    <name type="scientific">Kibdelosporangium phytohabitans</name>
    <dbReference type="NCBI Taxonomy" id="860235"/>
    <lineage>
        <taxon>Bacteria</taxon>
        <taxon>Bacillati</taxon>
        <taxon>Actinomycetota</taxon>
        <taxon>Actinomycetes</taxon>
        <taxon>Pseudonocardiales</taxon>
        <taxon>Pseudonocardiaceae</taxon>
        <taxon>Kibdelosporangium</taxon>
    </lineage>
</organism>
<sequence length="197" mass="20757">MLARVITAVLLVVPPGPAAADEQPTCAGGFAPNPSVEEVAANGQPAGYTFEPTWSVPPGTPAAEQPRLFVDKSTPAGGELSAAIATPAGRASTAYETIPTVIPQGTYHLVVWAGTHDISQNQPIGLRFYDKDGTQVAERSVQADHDIDTDKKLGRFDLGPATAPPATTMIRFFAATNANWLKWDCVHLTVAPPNSRS</sequence>
<dbReference type="Pfam" id="PF25235">
    <property type="entry name" value="DUF7850"/>
    <property type="match status" value="1"/>
</dbReference>
<feature type="domain" description="DUF7850" evidence="2">
    <location>
        <begin position="26"/>
        <end position="188"/>
    </location>
</feature>
<proteinExistence type="predicted"/>
<dbReference type="EMBL" id="CP012752">
    <property type="protein sequence ID" value="ALG13616.1"/>
    <property type="molecule type" value="Genomic_DNA"/>
</dbReference>
<name>A0A0N9IEJ7_9PSEU</name>
<evidence type="ECO:0000313" key="3">
    <source>
        <dbReference type="EMBL" id="ALG13616.1"/>
    </source>
</evidence>
<protein>
    <recommendedName>
        <fullName evidence="2">DUF7850 domain-containing protein</fullName>
    </recommendedName>
</protein>
<dbReference type="STRING" id="860235.AOZ06_48200"/>
<dbReference type="AlphaFoldDB" id="A0A0N9IEJ7"/>
<dbReference type="Gene3D" id="2.60.120.260">
    <property type="entry name" value="Galactose-binding domain-like"/>
    <property type="match status" value="1"/>
</dbReference>
<evidence type="ECO:0000259" key="2">
    <source>
        <dbReference type="Pfam" id="PF25235"/>
    </source>
</evidence>
<dbReference type="InterPro" id="IPR057172">
    <property type="entry name" value="DUF7850"/>
</dbReference>
<dbReference type="OrthoDB" id="3169091at2"/>
<keyword evidence="1" id="KW-0732">Signal</keyword>
<dbReference type="RefSeq" id="WP_054295502.1">
    <property type="nucleotide sequence ID" value="NZ_CP012752.1"/>
</dbReference>
<feature type="chain" id="PRO_5006036094" description="DUF7850 domain-containing protein" evidence="1">
    <location>
        <begin position="21"/>
        <end position="197"/>
    </location>
</feature>
<keyword evidence="4" id="KW-1185">Reference proteome</keyword>